<evidence type="ECO:0000259" key="13">
    <source>
        <dbReference type="PROSITE" id="PS51217"/>
    </source>
</evidence>
<feature type="domain" description="UvrD-like helicase ATP-binding" evidence="12">
    <location>
        <begin position="5"/>
        <end position="285"/>
    </location>
</feature>
<feature type="domain" description="UvrD-like helicase C-terminal" evidence="13">
    <location>
        <begin position="286"/>
        <end position="560"/>
    </location>
</feature>
<comment type="catalytic activity">
    <reaction evidence="9 11">
        <text>ATP + H2O = ADP + phosphate + H(+)</text>
        <dbReference type="Rhea" id="RHEA:13065"/>
        <dbReference type="ChEBI" id="CHEBI:15377"/>
        <dbReference type="ChEBI" id="CHEBI:15378"/>
        <dbReference type="ChEBI" id="CHEBI:30616"/>
        <dbReference type="ChEBI" id="CHEBI:43474"/>
        <dbReference type="ChEBI" id="CHEBI:456216"/>
        <dbReference type="EC" id="5.6.2.4"/>
    </reaction>
</comment>
<keyword evidence="2 10" id="KW-0547">Nucleotide-binding</keyword>
<evidence type="ECO:0000256" key="9">
    <source>
        <dbReference type="ARBA" id="ARBA00048988"/>
    </source>
</evidence>
<keyword evidence="5 10" id="KW-0067">ATP-binding</keyword>
<protein>
    <recommendedName>
        <fullName evidence="11">ATP-dependent DNA helicase</fullName>
        <ecNumber evidence="11">5.6.2.4</ecNumber>
    </recommendedName>
</protein>
<dbReference type="PROSITE" id="PS51198">
    <property type="entry name" value="UVRD_HELICASE_ATP_BIND"/>
    <property type="match status" value="1"/>
</dbReference>
<dbReference type="InterPro" id="IPR005751">
    <property type="entry name" value="ATP-dep_DNA_helicase_PcrA"/>
</dbReference>
<dbReference type="InterPro" id="IPR027417">
    <property type="entry name" value="P-loop_NTPase"/>
</dbReference>
<dbReference type="Gene3D" id="3.40.50.300">
    <property type="entry name" value="P-loop containing nucleotide triphosphate hydrolases"/>
    <property type="match status" value="2"/>
</dbReference>
<dbReference type="GO" id="GO:0003678">
    <property type="term" value="F:DNA helicase activity"/>
    <property type="evidence" value="ECO:0007669"/>
    <property type="project" value="UniProtKB-EC"/>
</dbReference>
<dbReference type="EC" id="5.6.2.4" evidence="11"/>
<keyword evidence="3 10" id="KW-0378">Hydrolase</keyword>
<keyword evidence="4 10" id="KW-0347">Helicase</keyword>
<dbReference type="Proteomes" id="UP001524478">
    <property type="component" value="Unassembled WGS sequence"/>
</dbReference>
<dbReference type="Pfam" id="PF00580">
    <property type="entry name" value="UvrD-helicase"/>
    <property type="match status" value="1"/>
</dbReference>
<evidence type="ECO:0000259" key="12">
    <source>
        <dbReference type="PROSITE" id="PS51198"/>
    </source>
</evidence>
<comment type="similarity">
    <text evidence="1 11">Belongs to the helicase family. UvrD subfamily.</text>
</comment>
<evidence type="ECO:0000313" key="14">
    <source>
        <dbReference type="EMBL" id="MCQ4925705.1"/>
    </source>
</evidence>
<dbReference type="Gene3D" id="1.10.10.160">
    <property type="match status" value="1"/>
</dbReference>
<dbReference type="EMBL" id="JANGAC010000028">
    <property type="protein sequence ID" value="MCQ4925705.1"/>
    <property type="molecule type" value="Genomic_DNA"/>
</dbReference>
<dbReference type="SUPFAM" id="SSF52540">
    <property type="entry name" value="P-loop containing nucleoside triphosphate hydrolases"/>
    <property type="match status" value="1"/>
</dbReference>
<dbReference type="InterPro" id="IPR014017">
    <property type="entry name" value="DNA_helicase_UvrD-like_C"/>
</dbReference>
<feature type="binding site" evidence="10">
    <location>
        <begin position="26"/>
        <end position="33"/>
    </location>
    <ligand>
        <name>ATP</name>
        <dbReference type="ChEBI" id="CHEBI:30616"/>
    </ligand>
</feature>
<evidence type="ECO:0000256" key="7">
    <source>
        <dbReference type="ARBA" id="ARBA00023235"/>
    </source>
</evidence>
<evidence type="ECO:0000256" key="2">
    <source>
        <dbReference type="ARBA" id="ARBA00022741"/>
    </source>
</evidence>
<evidence type="ECO:0000256" key="6">
    <source>
        <dbReference type="ARBA" id="ARBA00023125"/>
    </source>
</evidence>
<evidence type="ECO:0000256" key="11">
    <source>
        <dbReference type="RuleBase" id="RU364053"/>
    </source>
</evidence>
<dbReference type="NCBIfam" id="TIGR01073">
    <property type="entry name" value="pcrA"/>
    <property type="match status" value="1"/>
</dbReference>
<proteinExistence type="inferred from homology"/>
<gene>
    <name evidence="14" type="primary">pcrA</name>
    <name evidence="14" type="ORF">NE686_21590</name>
</gene>
<organism evidence="14 15">
    <name type="scientific">Tissierella carlieri</name>
    <dbReference type="NCBI Taxonomy" id="689904"/>
    <lineage>
        <taxon>Bacteria</taxon>
        <taxon>Bacillati</taxon>
        <taxon>Bacillota</taxon>
        <taxon>Tissierellia</taxon>
        <taxon>Tissierellales</taxon>
        <taxon>Tissierellaceae</taxon>
        <taxon>Tissierella</taxon>
    </lineage>
</organism>
<name>A0ABT1SGU8_9FIRM</name>
<dbReference type="PANTHER" id="PTHR11070">
    <property type="entry name" value="UVRD / RECB / PCRA DNA HELICASE FAMILY MEMBER"/>
    <property type="match status" value="1"/>
</dbReference>
<sequence>MDYLNGLNDRQREAVLHTDGPLLILAGAGSGKTKVVTHKIAYLIEEKGIFPGNILAITFTNKAANELKERVGRLLSASVDTMWMGTFHSICVRILRRDIDKIGYNRSFTIYDRDDQITLIKECIKEKNLDKDTYKESSVLAQISKLKDAMTDPDKFINQNYKDFYLRNIGELYSLYQEKLKQYNALDFDDLIIKTVQLLKSNSDVLDYYQRKFKYVFVDEYQDTNKVQYELTILLSGKHNNICVVGDSDQSIYGWRGADITNILNFEKDFQNSTTIMLEQNYRSTQNILNLANKVIKNNSERKDKNLWTENHGGEPIYYEELPDSEDEALFVASKIEELISQGYSLSDFAILYRTNAQSRSFEDSFIRKNIPYKIVGGLKFYDRKEIKDIVAYLKVLQNPVDNISLKRIINVPKRGIGNATIDKVEEFASETNDSIYGALLSLDSISDLNGRAKNSLKPFVDMMNKLMAMKEVMGVKDFIEEVINTTGYIRELERENTIEAQTRIENIKEFISVAIDFEMRTGESNLEEFLANVALLSDVDKTSDTTNVVTMMTVHSAKGLEFPAVFLVGMEDGLFPITRAVDNESELEEERRLCYVAVTRAEKILFITNARVRTIYGNVNYTLPSRFIEEMGDAIEKKEKKNIKEQLVSVKDFTTNREKAAPRPFIIQAQPKPQGDKNLDVSVGDKVKHKKFGIGTIVQIKDRDNDKELVISFDGEGLKRLLLSIAPIEILR</sequence>
<evidence type="ECO:0000256" key="3">
    <source>
        <dbReference type="ARBA" id="ARBA00022801"/>
    </source>
</evidence>
<dbReference type="PANTHER" id="PTHR11070:SF2">
    <property type="entry name" value="ATP-DEPENDENT DNA HELICASE SRS2"/>
    <property type="match status" value="1"/>
</dbReference>
<keyword evidence="15" id="KW-1185">Reference proteome</keyword>
<comment type="caution">
    <text evidence="14">The sequence shown here is derived from an EMBL/GenBank/DDBJ whole genome shotgun (WGS) entry which is preliminary data.</text>
</comment>
<evidence type="ECO:0000256" key="4">
    <source>
        <dbReference type="ARBA" id="ARBA00022806"/>
    </source>
</evidence>
<dbReference type="Gene3D" id="1.10.486.10">
    <property type="entry name" value="PCRA, domain 4"/>
    <property type="match status" value="1"/>
</dbReference>
<evidence type="ECO:0000256" key="5">
    <source>
        <dbReference type="ARBA" id="ARBA00022840"/>
    </source>
</evidence>
<reference evidence="14 15" key="1">
    <citation type="submission" date="2022-06" db="EMBL/GenBank/DDBJ databases">
        <title>Isolation of gut microbiota from human fecal samples.</title>
        <authorList>
            <person name="Pamer E.G."/>
            <person name="Barat B."/>
            <person name="Waligurski E."/>
            <person name="Medina S."/>
            <person name="Paddock L."/>
            <person name="Mostad J."/>
        </authorList>
    </citation>
    <scope>NUCLEOTIDE SEQUENCE [LARGE SCALE GENOMIC DNA]</scope>
    <source>
        <strain evidence="14 15">DFI.7.95</strain>
    </source>
</reference>
<dbReference type="PROSITE" id="PS51217">
    <property type="entry name" value="UVRD_HELICASE_CTER"/>
    <property type="match status" value="1"/>
</dbReference>
<keyword evidence="7" id="KW-0413">Isomerase</keyword>
<keyword evidence="6 11" id="KW-0238">DNA-binding</keyword>
<dbReference type="InterPro" id="IPR014016">
    <property type="entry name" value="UvrD-like_ATP-bd"/>
</dbReference>
<evidence type="ECO:0000256" key="8">
    <source>
        <dbReference type="ARBA" id="ARBA00034617"/>
    </source>
</evidence>
<comment type="catalytic activity">
    <reaction evidence="8">
        <text>Couples ATP hydrolysis with the unwinding of duplex DNA by translocating in the 3'-5' direction.</text>
        <dbReference type="EC" id="5.6.2.4"/>
    </reaction>
</comment>
<dbReference type="Pfam" id="PF13361">
    <property type="entry name" value="UvrD_C"/>
    <property type="match status" value="1"/>
</dbReference>
<dbReference type="Pfam" id="PF21196">
    <property type="entry name" value="PcrA_UvrD_tudor"/>
    <property type="match status" value="1"/>
</dbReference>
<dbReference type="GO" id="GO:0016787">
    <property type="term" value="F:hydrolase activity"/>
    <property type="evidence" value="ECO:0007669"/>
    <property type="project" value="UniProtKB-KW"/>
</dbReference>
<evidence type="ECO:0000256" key="10">
    <source>
        <dbReference type="PROSITE-ProRule" id="PRU00560"/>
    </source>
</evidence>
<dbReference type="InterPro" id="IPR000212">
    <property type="entry name" value="DNA_helicase_UvrD/REP"/>
</dbReference>
<dbReference type="InterPro" id="IPR013986">
    <property type="entry name" value="DExx_box_DNA_helicase_dom_sf"/>
</dbReference>
<accession>A0ABT1SGU8</accession>
<dbReference type="CDD" id="cd17932">
    <property type="entry name" value="DEXQc_UvrD"/>
    <property type="match status" value="1"/>
</dbReference>
<evidence type="ECO:0000256" key="1">
    <source>
        <dbReference type="ARBA" id="ARBA00009922"/>
    </source>
</evidence>
<evidence type="ECO:0000313" key="15">
    <source>
        <dbReference type="Proteomes" id="UP001524478"/>
    </source>
</evidence>